<protein>
    <submittedName>
        <fullName evidence="2">Uncharacterized protein</fullName>
    </submittedName>
</protein>
<dbReference type="InterPro" id="IPR053089">
    <property type="entry name" value="Rho_GEF18"/>
</dbReference>
<organism evidence="2 3">
    <name type="scientific">Xenoophorus captivus</name>
    <dbReference type="NCBI Taxonomy" id="1517983"/>
    <lineage>
        <taxon>Eukaryota</taxon>
        <taxon>Metazoa</taxon>
        <taxon>Chordata</taxon>
        <taxon>Craniata</taxon>
        <taxon>Vertebrata</taxon>
        <taxon>Euteleostomi</taxon>
        <taxon>Actinopterygii</taxon>
        <taxon>Neopterygii</taxon>
        <taxon>Teleostei</taxon>
        <taxon>Neoteleostei</taxon>
        <taxon>Acanthomorphata</taxon>
        <taxon>Ovalentaria</taxon>
        <taxon>Atherinomorphae</taxon>
        <taxon>Cyprinodontiformes</taxon>
        <taxon>Goodeidae</taxon>
        <taxon>Xenoophorus</taxon>
    </lineage>
</organism>
<name>A0ABV0RAM7_9TELE</name>
<gene>
    <name evidence="2" type="ORF">XENOCAPTIV_003853</name>
</gene>
<proteinExistence type="predicted"/>
<evidence type="ECO:0000256" key="1">
    <source>
        <dbReference type="SAM" id="MobiDB-lite"/>
    </source>
</evidence>
<evidence type="ECO:0000313" key="2">
    <source>
        <dbReference type="EMBL" id="MEQ2205203.1"/>
    </source>
</evidence>
<comment type="caution">
    <text evidence="2">The sequence shown here is derived from an EMBL/GenBank/DDBJ whole genome shotgun (WGS) entry which is preliminary data.</text>
</comment>
<dbReference type="EMBL" id="JAHRIN010042013">
    <property type="protein sequence ID" value="MEQ2205203.1"/>
    <property type="molecule type" value="Genomic_DNA"/>
</dbReference>
<dbReference type="Proteomes" id="UP001434883">
    <property type="component" value="Unassembled WGS sequence"/>
</dbReference>
<feature type="compositionally biased region" description="Basic and acidic residues" evidence="1">
    <location>
        <begin position="127"/>
        <end position="150"/>
    </location>
</feature>
<dbReference type="PANTHER" id="PTHR47440:SF1">
    <property type="entry name" value="RHO_RAC GUANINE NUCLEOTIDE EXCHANGE FACTOR 18"/>
    <property type="match status" value="1"/>
</dbReference>
<feature type="region of interest" description="Disordered" evidence="1">
    <location>
        <begin position="123"/>
        <end position="166"/>
    </location>
</feature>
<dbReference type="SUPFAM" id="SSF57889">
    <property type="entry name" value="Cysteine-rich domain"/>
    <property type="match status" value="1"/>
</dbReference>
<keyword evidence="3" id="KW-1185">Reference proteome</keyword>
<dbReference type="InterPro" id="IPR046349">
    <property type="entry name" value="C1-like_sf"/>
</dbReference>
<sequence>SHVCLSLLQAICTPGRQLYSRSEILATDEYSRAAHISRVVQTSKQAARAAGADEGGLSFPAVRFSPLPPTQCQCLVCLRLMVQKVLQELKLYYGNEEEEDRAGKVEKGTKVKRTLSSLRNRVTGSFNKDKGKNREKELHRVKERDREAKGKVCRTTSSSTNGHHLVPGSFSSSATCSLCSKSLQKKHGLQCMSE</sequence>
<dbReference type="PANTHER" id="PTHR47440">
    <property type="entry name" value="RIKEN CDNA A430078G23 GENE"/>
    <property type="match status" value="1"/>
</dbReference>
<accession>A0ABV0RAM7</accession>
<evidence type="ECO:0000313" key="3">
    <source>
        <dbReference type="Proteomes" id="UP001434883"/>
    </source>
</evidence>
<feature type="non-terminal residue" evidence="2">
    <location>
        <position position="1"/>
    </location>
</feature>
<reference evidence="2 3" key="1">
    <citation type="submission" date="2021-06" db="EMBL/GenBank/DDBJ databases">
        <authorList>
            <person name="Palmer J.M."/>
        </authorList>
    </citation>
    <scope>NUCLEOTIDE SEQUENCE [LARGE SCALE GENOMIC DNA]</scope>
    <source>
        <strain evidence="2 3">XC_2019</strain>
        <tissue evidence="2">Muscle</tissue>
    </source>
</reference>